<evidence type="ECO:0000256" key="5">
    <source>
        <dbReference type="ARBA" id="ARBA00023049"/>
    </source>
</evidence>
<keyword evidence="4 6" id="KW-0862">Zinc</keyword>
<accession>A0ABR4EVX1</accession>
<evidence type="ECO:0000256" key="3">
    <source>
        <dbReference type="ARBA" id="ARBA00022801"/>
    </source>
</evidence>
<comment type="caution">
    <text evidence="9">The sequence shown here is derived from an EMBL/GenBank/DDBJ whole genome shotgun (WGS) entry which is preliminary data.</text>
</comment>
<feature type="domain" description="Peptidase M48" evidence="8">
    <location>
        <begin position="163"/>
        <end position="376"/>
    </location>
</feature>
<dbReference type="InterPro" id="IPR051156">
    <property type="entry name" value="Mito/Outer_Membr_Metalloprot"/>
</dbReference>
<evidence type="ECO:0000259" key="8">
    <source>
        <dbReference type="Pfam" id="PF01435"/>
    </source>
</evidence>
<dbReference type="CDD" id="cd07331">
    <property type="entry name" value="M48C_Oma1_like"/>
    <property type="match status" value="1"/>
</dbReference>
<evidence type="ECO:0000313" key="10">
    <source>
        <dbReference type="Proteomes" id="UP001600888"/>
    </source>
</evidence>
<proteinExistence type="inferred from homology"/>
<dbReference type="PANTHER" id="PTHR22726:SF1">
    <property type="entry name" value="METALLOENDOPEPTIDASE OMA1, MITOCHONDRIAL"/>
    <property type="match status" value="1"/>
</dbReference>
<protein>
    <recommendedName>
        <fullName evidence="8">Peptidase M48 domain-containing protein</fullName>
    </recommendedName>
</protein>
<reference evidence="9 10" key="1">
    <citation type="submission" date="2024-03" db="EMBL/GenBank/DDBJ databases">
        <title>A high-quality draft genome sequence of Diaporthe vaccinii, a causative agent of upright dieback and viscid rot disease in cranberry plants.</title>
        <authorList>
            <person name="Sarrasin M."/>
            <person name="Lang B.F."/>
            <person name="Burger G."/>
        </authorList>
    </citation>
    <scope>NUCLEOTIDE SEQUENCE [LARGE SCALE GENOMIC DNA]</scope>
    <source>
        <strain evidence="9 10">IS7</strain>
    </source>
</reference>
<comment type="cofactor">
    <cofactor evidence="6">
        <name>Zn(2+)</name>
        <dbReference type="ChEBI" id="CHEBI:29105"/>
    </cofactor>
    <text evidence="6">Binds 1 zinc ion per subunit.</text>
</comment>
<keyword evidence="10" id="KW-1185">Reference proteome</keyword>
<keyword evidence="1 6" id="KW-0645">Protease</keyword>
<organism evidence="9 10">
    <name type="scientific">Diaporthe vaccinii</name>
    <dbReference type="NCBI Taxonomy" id="105482"/>
    <lineage>
        <taxon>Eukaryota</taxon>
        <taxon>Fungi</taxon>
        <taxon>Dikarya</taxon>
        <taxon>Ascomycota</taxon>
        <taxon>Pezizomycotina</taxon>
        <taxon>Sordariomycetes</taxon>
        <taxon>Sordariomycetidae</taxon>
        <taxon>Diaporthales</taxon>
        <taxon>Diaporthaceae</taxon>
        <taxon>Diaporthe</taxon>
        <taxon>Diaporthe eres species complex</taxon>
    </lineage>
</organism>
<keyword evidence="5 6" id="KW-0482">Metalloprotease</keyword>
<evidence type="ECO:0000256" key="1">
    <source>
        <dbReference type="ARBA" id="ARBA00022670"/>
    </source>
</evidence>
<dbReference type="Pfam" id="PF01435">
    <property type="entry name" value="Peptidase_M48"/>
    <property type="match status" value="1"/>
</dbReference>
<feature type="transmembrane region" description="Helical" evidence="7">
    <location>
        <begin position="258"/>
        <end position="285"/>
    </location>
</feature>
<keyword evidence="7" id="KW-0472">Membrane</keyword>
<keyword evidence="3 6" id="KW-0378">Hydrolase</keyword>
<keyword evidence="2" id="KW-0479">Metal-binding</keyword>
<evidence type="ECO:0000256" key="2">
    <source>
        <dbReference type="ARBA" id="ARBA00022723"/>
    </source>
</evidence>
<evidence type="ECO:0000313" key="9">
    <source>
        <dbReference type="EMBL" id="KAL2286598.1"/>
    </source>
</evidence>
<evidence type="ECO:0000256" key="6">
    <source>
        <dbReference type="RuleBase" id="RU003983"/>
    </source>
</evidence>
<keyword evidence="7" id="KW-1133">Transmembrane helix</keyword>
<name>A0ABR4EVX1_9PEZI</name>
<keyword evidence="7" id="KW-0812">Transmembrane</keyword>
<evidence type="ECO:0000256" key="4">
    <source>
        <dbReference type="ARBA" id="ARBA00022833"/>
    </source>
</evidence>
<dbReference type="PANTHER" id="PTHR22726">
    <property type="entry name" value="METALLOENDOPEPTIDASE OMA1"/>
    <property type="match status" value="1"/>
</dbReference>
<evidence type="ECO:0000256" key="7">
    <source>
        <dbReference type="SAM" id="Phobius"/>
    </source>
</evidence>
<dbReference type="Proteomes" id="UP001600888">
    <property type="component" value="Unassembled WGS sequence"/>
</dbReference>
<dbReference type="EMBL" id="JBAWTH010000023">
    <property type="protein sequence ID" value="KAL2286598.1"/>
    <property type="molecule type" value="Genomic_DNA"/>
</dbReference>
<dbReference type="InterPro" id="IPR001915">
    <property type="entry name" value="Peptidase_M48"/>
</dbReference>
<sequence>MSILYRCAVPRCPLYTITHHGRLFRSVPTNAHQPAVLIRLDFSFRAGSHLTQSLLGRRHFASRKIAKPSNRTEALTALARELYNYNKHPSIEIGLGARLYAAFVVITWGGATFFWLTHSEKTPVTGRRRFAYFSAPQSPSDPLLEEALEKLEKYQSLIRPQSEMVRQVFRDIAVAAGVDDREWKVYIIPHPEANAAVSGEMSMVIIYSGMLKHIKAKDDLAVVLAHELAHVIAKHEDERHSRKILEYLYGIPYAPPGIVGAVSLCAAMVALEFALGAILFIPVAIGEAMHLSAYRKQEKEADAIGLLLMTEAGYNPHAARRVWASVKAEEDQNFATAEARAKQISKETGLSRVVRKIPEHERTHPLSESRMEDLSRLAPQALAIVKGNMPSQ</sequence>
<dbReference type="Gene3D" id="3.30.2010.10">
    <property type="entry name" value="Metalloproteases ('zincins'), catalytic domain"/>
    <property type="match status" value="1"/>
</dbReference>
<comment type="similarity">
    <text evidence="6">Belongs to the peptidase M48 family.</text>
</comment>
<feature type="transmembrane region" description="Helical" evidence="7">
    <location>
        <begin position="97"/>
        <end position="116"/>
    </location>
</feature>
<gene>
    <name evidence="9" type="ORF">FJTKL_06599</name>
</gene>